<reference evidence="4 5" key="1">
    <citation type="journal article" date="2014" name="Genome Announc.">
        <title>Genome Sequence and Methylome of Soil Bacterium Gemmatirosa kalamazoonensis KBS708T, a Member of the Rarely Cultivated Gemmatimonadetes Phylum.</title>
        <authorList>
            <person name="Debruyn J.M."/>
            <person name="Radosevich M."/>
            <person name="Wommack K.E."/>
            <person name="Polson S.W."/>
            <person name="Hauser L.J."/>
            <person name="Fawaz M.N."/>
            <person name="Korlach J."/>
            <person name="Tsai Y.C."/>
        </authorList>
    </citation>
    <scope>NUCLEOTIDE SEQUENCE [LARGE SCALE GENOMIC DNA]</scope>
    <source>
        <strain evidence="4 5">KBS708</strain>
    </source>
</reference>
<dbReference type="PATRIC" id="fig|861299.3.peg.2572"/>
<dbReference type="STRING" id="861299.J421_2524"/>
<dbReference type="GO" id="GO:0003824">
    <property type="term" value="F:catalytic activity"/>
    <property type="evidence" value="ECO:0007669"/>
    <property type="project" value="InterPro"/>
</dbReference>
<dbReference type="InterPro" id="IPR036318">
    <property type="entry name" value="FAD-bd_PCMH-like_sf"/>
</dbReference>
<dbReference type="InterPro" id="IPR016164">
    <property type="entry name" value="FAD-linked_Oxase-like_C"/>
</dbReference>
<protein>
    <submittedName>
        <fullName evidence="4">FAD linked oxidase domain-containing protein</fullName>
    </submittedName>
</protein>
<accession>W0RGZ9</accession>
<dbReference type="InterPro" id="IPR016166">
    <property type="entry name" value="FAD-bd_PCMH"/>
</dbReference>
<dbReference type="PROSITE" id="PS51387">
    <property type="entry name" value="FAD_PCMH"/>
    <property type="match status" value="1"/>
</dbReference>
<dbReference type="AlphaFoldDB" id="W0RGZ9"/>
<dbReference type="HOGENOM" id="CLU_017779_0_1_0"/>
<dbReference type="PANTHER" id="PTHR11748">
    <property type="entry name" value="D-LACTATE DEHYDROGENASE"/>
    <property type="match status" value="1"/>
</dbReference>
<dbReference type="OrthoDB" id="9811557at2"/>
<dbReference type="InParanoid" id="W0RGZ9"/>
<dbReference type="eggNOG" id="COG0277">
    <property type="taxonomic scope" value="Bacteria"/>
</dbReference>
<evidence type="ECO:0000313" key="4">
    <source>
        <dbReference type="EMBL" id="AHG90061.1"/>
    </source>
</evidence>
<name>W0RGZ9_9BACT</name>
<organism evidence="4 5">
    <name type="scientific">Gemmatirosa kalamazoonensis</name>
    <dbReference type="NCBI Taxonomy" id="861299"/>
    <lineage>
        <taxon>Bacteria</taxon>
        <taxon>Pseudomonadati</taxon>
        <taxon>Gemmatimonadota</taxon>
        <taxon>Gemmatimonadia</taxon>
        <taxon>Gemmatimonadales</taxon>
        <taxon>Gemmatimonadaceae</taxon>
        <taxon>Gemmatirosa</taxon>
    </lineage>
</organism>
<feature type="domain" description="FAD-binding PCMH-type" evidence="3">
    <location>
        <begin position="6"/>
        <end position="182"/>
    </location>
</feature>
<dbReference type="InterPro" id="IPR006094">
    <property type="entry name" value="Oxid_FAD_bind_N"/>
</dbReference>
<dbReference type="InterPro" id="IPR016169">
    <property type="entry name" value="FAD-bd_PCMH_sub2"/>
</dbReference>
<dbReference type="SUPFAM" id="SSF55103">
    <property type="entry name" value="FAD-linked oxidases, C-terminal domain"/>
    <property type="match status" value="1"/>
</dbReference>
<dbReference type="SUPFAM" id="SSF56176">
    <property type="entry name" value="FAD-binding/transporter-associated domain-like"/>
    <property type="match status" value="1"/>
</dbReference>
<dbReference type="Pfam" id="PF01565">
    <property type="entry name" value="FAD_binding_4"/>
    <property type="match status" value="1"/>
</dbReference>
<keyword evidence="1" id="KW-0285">Flavoprotein</keyword>
<sequence>MSAATESVAPPPVGAPNDTADVASLVRDAAARGTRLRLVGAGTWLDAGRPVTADASLPLDRLSGVVDYVPGDLTLTARAATPLAEIARVTAAERQLLALDPFGEGTLGATVATASAGPLAHAFGTPRDNVLGLTFVDGSGEIVRAGGRVVKNVAGFDLVRLLTGAWGTLGALTEITVRLRPMPELDVTVAAPLPSTHALQPFLARLRAAPLSAWALELANAPLAEHLGLVKRPLLLARLAGNEALVRAQRATLADLAGVGDVADVGSDVWRRLRAVEPAVATVVRVSARPSRLAALCAQLFSPAAGAFGVLAHASVERGIARLILPGDAGFGLPRFDVGDAAPAVVVERLPASLWAEHGAHLAPPREPDRLTLGVRRAFDPHGILNPGIL</sequence>
<dbReference type="Proteomes" id="UP000019151">
    <property type="component" value="Chromosome"/>
</dbReference>
<dbReference type="KEGG" id="gba:J421_2524"/>
<keyword evidence="5" id="KW-1185">Reference proteome</keyword>
<evidence type="ECO:0000259" key="3">
    <source>
        <dbReference type="PROSITE" id="PS51387"/>
    </source>
</evidence>
<gene>
    <name evidence="4" type="ORF">J421_2524</name>
</gene>
<evidence type="ECO:0000313" key="5">
    <source>
        <dbReference type="Proteomes" id="UP000019151"/>
    </source>
</evidence>
<evidence type="ECO:0000256" key="2">
    <source>
        <dbReference type="ARBA" id="ARBA00022827"/>
    </source>
</evidence>
<evidence type="ECO:0000256" key="1">
    <source>
        <dbReference type="ARBA" id="ARBA00022630"/>
    </source>
</evidence>
<proteinExistence type="predicted"/>
<keyword evidence="2" id="KW-0274">FAD</keyword>
<dbReference type="EMBL" id="CP007128">
    <property type="protein sequence ID" value="AHG90061.1"/>
    <property type="molecule type" value="Genomic_DNA"/>
</dbReference>
<dbReference type="PANTHER" id="PTHR11748:SF103">
    <property type="entry name" value="GLYCOLATE OXIDASE SUBUNIT GLCE"/>
    <property type="match status" value="1"/>
</dbReference>
<dbReference type="Gene3D" id="3.30.465.10">
    <property type="match status" value="1"/>
</dbReference>
<dbReference type="RefSeq" id="WP_025411536.1">
    <property type="nucleotide sequence ID" value="NZ_CP007128.1"/>
</dbReference>
<dbReference type="GO" id="GO:0071949">
    <property type="term" value="F:FAD binding"/>
    <property type="evidence" value="ECO:0007669"/>
    <property type="project" value="InterPro"/>
</dbReference>